<evidence type="ECO:0000313" key="2">
    <source>
        <dbReference type="EMBL" id="JAG14537.1"/>
    </source>
</evidence>
<evidence type="ECO:0000256" key="1">
    <source>
        <dbReference type="SAM" id="SignalP"/>
    </source>
</evidence>
<protein>
    <submittedName>
        <fullName evidence="2">Uncharacterized protein</fullName>
    </submittedName>
</protein>
<organism evidence="2">
    <name type="scientific">Lygus hesperus</name>
    <name type="common">Western plant bug</name>
    <dbReference type="NCBI Taxonomy" id="30085"/>
    <lineage>
        <taxon>Eukaryota</taxon>
        <taxon>Metazoa</taxon>
        <taxon>Ecdysozoa</taxon>
        <taxon>Arthropoda</taxon>
        <taxon>Hexapoda</taxon>
        <taxon>Insecta</taxon>
        <taxon>Pterygota</taxon>
        <taxon>Neoptera</taxon>
        <taxon>Paraneoptera</taxon>
        <taxon>Hemiptera</taxon>
        <taxon>Heteroptera</taxon>
        <taxon>Panheteroptera</taxon>
        <taxon>Cimicomorpha</taxon>
        <taxon>Miridae</taxon>
        <taxon>Mirini</taxon>
        <taxon>Lygus</taxon>
    </lineage>
</organism>
<reference evidence="2" key="2">
    <citation type="submission" date="2014-07" db="EMBL/GenBank/DDBJ databases">
        <authorList>
            <person name="Hull J."/>
        </authorList>
    </citation>
    <scope>NUCLEOTIDE SEQUENCE</scope>
</reference>
<dbReference type="AlphaFoldDB" id="A0A0A9X1F0"/>
<proteinExistence type="predicted"/>
<gene>
    <name evidence="2" type="ORF">CM83_18852</name>
</gene>
<dbReference type="EMBL" id="GBHO01029067">
    <property type="protein sequence ID" value="JAG14537.1"/>
    <property type="molecule type" value="Transcribed_RNA"/>
</dbReference>
<feature type="signal peptide" evidence="1">
    <location>
        <begin position="1"/>
        <end position="19"/>
    </location>
</feature>
<reference evidence="2" key="1">
    <citation type="journal article" date="2014" name="PLoS ONE">
        <title>Transcriptome-Based Identification of ABC Transporters in the Western Tarnished Plant Bug Lygus hesperus.</title>
        <authorList>
            <person name="Hull J.J."/>
            <person name="Chaney K."/>
            <person name="Geib S.M."/>
            <person name="Fabrick J.A."/>
            <person name="Brent C.S."/>
            <person name="Walsh D."/>
            <person name="Lavine L.C."/>
        </authorList>
    </citation>
    <scope>NUCLEOTIDE SEQUENCE</scope>
</reference>
<sequence length="130" mass="14791">MKMIRLAIIVGIVACCVESFKLVPIRDHDEGFLNISPFHEDLKKELMAAVATKPHEKVTLPVTIYEARAKIVEKGLQYHVEFVTGSNDKRCEATWTYRIRSKTPENVKLKCYKITKSDLGLIVGHLNHDV</sequence>
<name>A0A0A9X1F0_LYGHE</name>
<accession>A0A0A9X1F0</accession>
<keyword evidence="1" id="KW-0732">Signal</keyword>
<feature type="chain" id="PRO_5002051017" evidence="1">
    <location>
        <begin position="20"/>
        <end position="130"/>
    </location>
</feature>